<keyword evidence="6 10" id="KW-0472">Membrane</keyword>
<feature type="transmembrane region" description="Helical" evidence="10">
    <location>
        <begin position="61"/>
        <end position="83"/>
    </location>
</feature>
<evidence type="ECO:0000256" key="6">
    <source>
        <dbReference type="ARBA" id="ARBA00023136"/>
    </source>
</evidence>
<dbReference type="SUPFAM" id="SSF81452">
    <property type="entry name" value="Cytochrome c oxidase subunit III-like"/>
    <property type="match status" value="1"/>
</dbReference>
<dbReference type="InterPro" id="IPR035973">
    <property type="entry name" value="Cyt_c_oxidase_su3-like_sf"/>
</dbReference>
<dbReference type="PANTHER" id="PTHR11403:SF6">
    <property type="entry name" value="NITRIC OXIDE REDUCTASE SUBUNIT E"/>
    <property type="match status" value="1"/>
</dbReference>
<feature type="transmembrane region" description="Helical" evidence="10">
    <location>
        <begin position="20"/>
        <end position="41"/>
    </location>
</feature>
<comment type="caution">
    <text evidence="12">The sequence shown here is derived from an EMBL/GenBank/DDBJ whole genome shotgun (WGS) entry which is preliminary data.</text>
</comment>
<comment type="similarity">
    <text evidence="2 9">Belongs to the cytochrome c oxidase subunit 3 family.</text>
</comment>
<dbReference type="GO" id="GO:0004129">
    <property type="term" value="F:cytochrome-c oxidase activity"/>
    <property type="evidence" value="ECO:0007669"/>
    <property type="project" value="UniProtKB-EC"/>
</dbReference>
<evidence type="ECO:0000259" key="11">
    <source>
        <dbReference type="PROSITE" id="PS50253"/>
    </source>
</evidence>
<protein>
    <recommendedName>
        <fullName evidence="3">Probable cytochrome c oxidase subunit 3</fullName>
    </recommendedName>
    <alternativeName>
        <fullName evidence="7">Cytochrome aa3 subunit 3</fullName>
    </alternativeName>
</protein>
<dbReference type="InterPro" id="IPR013833">
    <property type="entry name" value="Cyt_c_oxidase_su3_a-hlx"/>
</dbReference>
<evidence type="ECO:0000256" key="9">
    <source>
        <dbReference type="RuleBase" id="RU003376"/>
    </source>
</evidence>
<keyword evidence="4 9" id="KW-0812">Transmembrane</keyword>
<evidence type="ECO:0000256" key="10">
    <source>
        <dbReference type="SAM" id="Phobius"/>
    </source>
</evidence>
<gene>
    <name evidence="12" type="ORF">SRL2020028_46760</name>
</gene>
<feature type="transmembrane region" description="Helical" evidence="10">
    <location>
        <begin position="132"/>
        <end position="157"/>
    </location>
</feature>
<evidence type="ECO:0000256" key="7">
    <source>
        <dbReference type="ARBA" id="ARBA00031400"/>
    </source>
</evidence>
<dbReference type="RefSeq" id="WP_084042488.1">
    <property type="nucleotide sequence ID" value="NZ_BRXE01000084.1"/>
</dbReference>
<feature type="domain" description="Heme-copper oxidase subunit III family profile" evidence="11">
    <location>
        <begin position="20"/>
        <end position="197"/>
    </location>
</feature>
<dbReference type="Pfam" id="PF00510">
    <property type="entry name" value="COX3"/>
    <property type="match status" value="1"/>
</dbReference>
<proteinExistence type="inferred from homology"/>
<dbReference type="GO" id="GO:0005886">
    <property type="term" value="C:plasma membrane"/>
    <property type="evidence" value="ECO:0007669"/>
    <property type="project" value="UniProtKB-SubCell"/>
</dbReference>
<evidence type="ECO:0000256" key="2">
    <source>
        <dbReference type="ARBA" id="ARBA00010581"/>
    </source>
</evidence>
<dbReference type="InterPro" id="IPR000298">
    <property type="entry name" value="Cyt_c_oxidase-like_su3"/>
</dbReference>
<comment type="catalytic activity">
    <reaction evidence="8">
        <text>4 Fe(II)-[cytochrome c] + O2 + 8 H(+)(in) = 4 Fe(III)-[cytochrome c] + 2 H2O + 4 H(+)(out)</text>
        <dbReference type="Rhea" id="RHEA:11436"/>
        <dbReference type="Rhea" id="RHEA-COMP:10350"/>
        <dbReference type="Rhea" id="RHEA-COMP:14399"/>
        <dbReference type="ChEBI" id="CHEBI:15377"/>
        <dbReference type="ChEBI" id="CHEBI:15378"/>
        <dbReference type="ChEBI" id="CHEBI:15379"/>
        <dbReference type="ChEBI" id="CHEBI:29033"/>
        <dbReference type="ChEBI" id="CHEBI:29034"/>
        <dbReference type="EC" id="7.1.1.9"/>
    </reaction>
</comment>
<sequence>MIIAPVRATTRRTPHVPGELGIWLFIAGDLVLFSLLFFLFLQYRSGEVALFAESQRHLNQALGLLNTLLMLSSSWLVASGVQAARRQQPQIPSRCFALALGCGAGFIAVKYFEYSETIRAGFTLNSNDFFMYYYTCTGIHLIHVVIGMGVLATLTAYSRSGRFTTAKIGHIESGASFWHLVDLLWIVLFALLYLVGQ</sequence>
<keyword evidence="5 10" id="KW-1133">Transmembrane helix</keyword>
<dbReference type="Gene3D" id="1.20.120.80">
    <property type="entry name" value="Cytochrome c oxidase, subunit III, four-helix bundle"/>
    <property type="match status" value="1"/>
</dbReference>
<name>A0AA37PWQ5_9MYCO</name>
<evidence type="ECO:0000313" key="12">
    <source>
        <dbReference type="EMBL" id="GLB85420.1"/>
    </source>
</evidence>
<dbReference type="AlphaFoldDB" id="A0AA37PWQ5"/>
<comment type="subcellular location">
    <subcellularLocation>
        <location evidence="9">Cell membrane</location>
        <topology evidence="9">Multi-pass membrane protein</topology>
    </subcellularLocation>
    <subcellularLocation>
        <location evidence="1">Membrane</location>
        <topology evidence="1">Multi-pass membrane protein</topology>
    </subcellularLocation>
</comment>
<evidence type="ECO:0000256" key="8">
    <source>
        <dbReference type="ARBA" id="ARBA00047816"/>
    </source>
</evidence>
<dbReference type="Proteomes" id="UP001165663">
    <property type="component" value="Unassembled WGS sequence"/>
</dbReference>
<organism evidence="12 13">
    <name type="scientific">Mycobacterium kiyosense</name>
    <dbReference type="NCBI Taxonomy" id="2871094"/>
    <lineage>
        <taxon>Bacteria</taxon>
        <taxon>Bacillati</taxon>
        <taxon>Actinomycetota</taxon>
        <taxon>Actinomycetes</taxon>
        <taxon>Mycobacteriales</taxon>
        <taxon>Mycobacteriaceae</taxon>
        <taxon>Mycobacterium</taxon>
    </lineage>
</organism>
<accession>A0AA37PWQ5</accession>
<evidence type="ECO:0000256" key="1">
    <source>
        <dbReference type="ARBA" id="ARBA00004141"/>
    </source>
</evidence>
<dbReference type="InterPro" id="IPR024791">
    <property type="entry name" value="Cyt_c/ubiquinol_Oxase_su3"/>
</dbReference>
<evidence type="ECO:0000256" key="5">
    <source>
        <dbReference type="ARBA" id="ARBA00022989"/>
    </source>
</evidence>
<reference evidence="12" key="1">
    <citation type="submission" date="2022-07" db="EMBL/GenBank/DDBJ databases">
        <title>Mycobacterium kiyosense sp. nov., scotochromogenic slow-glowing species isolated from respiratory specimens.</title>
        <authorList>
            <person name="Fukano H."/>
            <person name="Kazumi Y."/>
            <person name="Sakagami N."/>
            <person name="Ato M."/>
            <person name="Mitarai S."/>
            <person name="Hoshino Y."/>
        </authorList>
    </citation>
    <scope>NUCLEOTIDE SEQUENCE</scope>
    <source>
        <strain evidence="12">SRL2020-028</strain>
    </source>
</reference>
<dbReference type="GO" id="GO:0019646">
    <property type="term" value="P:aerobic electron transport chain"/>
    <property type="evidence" value="ECO:0007669"/>
    <property type="project" value="InterPro"/>
</dbReference>
<dbReference type="PROSITE" id="PS50253">
    <property type="entry name" value="COX3"/>
    <property type="match status" value="1"/>
</dbReference>
<evidence type="ECO:0000256" key="4">
    <source>
        <dbReference type="ARBA" id="ARBA00022692"/>
    </source>
</evidence>
<evidence type="ECO:0000313" key="13">
    <source>
        <dbReference type="Proteomes" id="UP001165663"/>
    </source>
</evidence>
<dbReference type="EMBL" id="BRXE01000084">
    <property type="protein sequence ID" value="GLB85420.1"/>
    <property type="molecule type" value="Genomic_DNA"/>
</dbReference>
<feature type="transmembrane region" description="Helical" evidence="10">
    <location>
        <begin position="95"/>
        <end position="112"/>
    </location>
</feature>
<dbReference type="PANTHER" id="PTHR11403">
    <property type="entry name" value="CYTOCHROME C OXIDASE SUBUNIT III"/>
    <property type="match status" value="1"/>
</dbReference>
<feature type="transmembrane region" description="Helical" evidence="10">
    <location>
        <begin position="177"/>
        <end position="196"/>
    </location>
</feature>
<evidence type="ECO:0000256" key="3">
    <source>
        <dbReference type="ARBA" id="ARBA00022347"/>
    </source>
</evidence>